<evidence type="ECO:0000313" key="3">
    <source>
        <dbReference type="EMBL" id="KIE04211.1"/>
    </source>
</evidence>
<dbReference type="GO" id="GO:0003676">
    <property type="term" value="F:nucleic acid binding"/>
    <property type="evidence" value="ECO:0007669"/>
    <property type="project" value="InterPro"/>
</dbReference>
<comment type="similarity">
    <text evidence="1">Belongs to the transposase IS21/IS408/IS1162 family.</text>
</comment>
<evidence type="ECO:0000313" key="5">
    <source>
        <dbReference type="EMBL" id="KIE05734.1"/>
    </source>
</evidence>
<protein>
    <submittedName>
        <fullName evidence="6">Transposase</fullName>
    </submittedName>
</protein>
<proteinExistence type="inferred from homology"/>
<evidence type="ECO:0000313" key="4">
    <source>
        <dbReference type="EMBL" id="KIE04355.1"/>
    </source>
</evidence>
<dbReference type="InterPro" id="IPR036397">
    <property type="entry name" value="RNaseH_sf"/>
</dbReference>
<dbReference type="Proteomes" id="UP000031258">
    <property type="component" value="Unassembled WGS sequence"/>
</dbReference>
<comment type="caution">
    <text evidence="6">The sequence shown here is derived from an EMBL/GenBank/DDBJ whole genome shotgun (WGS) entry which is preliminary data.</text>
</comment>
<keyword evidence="7" id="KW-1185">Reference proteome</keyword>
<evidence type="ECO:0000313" key="6">
    <source>
        <dbReference type="EMBL" id="KIE06054.1"/>
    </source>
</evidence>
<dbReference type="PANTHER" id="PTHR35004:SF8">
    <property type="entry name" value="TRANSPOSASE RV3428C-RELATED"/>
    <property type="match status" value="1"/>
</dbReference>
<dbReference type="SUPFAM" id="SSF53098">
    <property type="entry name" value="Ribonuclease H-like"/>
    <property type="match status" value="1"/>
</dbReference>
<dbReference type="GO" id="GO:0015074">
    <property type="term" value="P:DNA integration"/>
    <property type="evidence" value="ECO:0007669"/>
    <property type="project" value="InterPro"/>
</dbReference>
<evidence type="ECO:0000259" key="2">
    <source>
        <dbReference type="PROSITE" id="PS50994"/>
    </source>
</evidence>
<dbReference type="EMBL" id="JSWE01000078">
    <property type="protein sequence ID" value="KIE05734.1"/>
    <property type="molecule type" value="Genomic_DNA"/>
</dbReference>
<dbReference type="InterPro" id="IPR012337">
    <property type="entry name" value="RNaseH-like_sf"/>
</dbReference>
<evidence type="ECO:0000313" key="7">
    <source>
        <dbReference type="Proteomes" id="UP000031258"/>
    </source>
</evidence>
<organism evidence="6 7">
    <name type="scientific">Candidatus Jidaibacter acanthamoebae</name>
    <dbReference type="NCBI Taxonomy" id="86105"/>
    <lineage>
        <taxon>Bacteria</taxon>
        <taxon>Pseudomonadati</taxon>
        <taxon>Pseudomonadota</taxon>
        <taxon>Alphaproteobacteria</taxon>
        <taxon>Rickettsiales</taxon>
        <taxon>Candidatus Midichloriaceae</taxon>
        <taxon>Candidatus Jidaibacter</taxon>
    </lineage>
</organism>
<dbReference type="PROSITE" id="PS50994">
    <property type="entry name" value="INTEGRASE"/>
    <property type="match status" value="1"/>
</dbReference>
<name>A0A0C1QKN2_9RICK</name>
<dbReference type="EMBL" id="JSWE01000048">
    <property type="protein sequence ID" value="KIE06054.1"/>
    <property type="molecule type" value="Genomic_DNA"/>
</dbReference>
<dbReference type="Gene3D" id="3.30.420.10">
    <property type="entry name" value="Ribonuclease H-like superfamily/Ribonuclease H"/>
    <property type="match status" value="1"/>
</dbReference>
<accession>A0A0C1QKN2</accession>
<dbReference type="PANTHER" id="PTHR35004">
    <property type="entry name" value="TRANSPOSASE RV3428C-RELATED"/>
    <property type="match status" value="1"/>
</dbReference>
<dbReference type="InterPro" id="IPR054353">
    <property type="entry name" value="IstA-like_C"/>
</dbReference>
<gene>
    <name evidence="6" type="ORF">NF27_BW00010</name>
    <name evidence="5" type="ORF">NF27_DB00010</name>
    <name evidence="4" type="ORF">NF27_IK00010</name>
    <name evidence="3" type="ORF">NF27_IX00010</name>
</gene>
<evidence type="ECO:0000256" key="1">
    <source>
        <dbReference type="ARBA" id="ARBA00009277"/>
    </source>
</evidence>
<dbReference type="EMBL" id="JSWE01000216">
    <property type="protein sequence ID" value="KIE04211.1"/>
    <property type="molecule type" value="Genomic_DNA"/>
</dbReference>
<dbReference type="NCBIfam" id="NF033546">
    <property type="entry name" value="transpos_IS21"/>
    <property type="match status" value="1"/>
</dbReference>
<dbReference type="EMBL" id="JSWE01000203">
    <property type="protein sequence ID" value="KIE04355.1"/>
    <property type="molecule type" value="Genomic_DNA"/>
</dbReference>
<dbReference type="Pfam" id="PF22483">
    <property type="entry name" value="Mu-transpos_C_2"/>
    <property type="match status" value="1"/>
</dbReference>
<dbReference type="AlphaFoldDB" id="A0A0C1QKN2"/>
<reference evidence="6 7" key="1">
    <citation type="submission" date="2014-11" db="EMBL/GenBank/DDBJ databases">
        <title>A Rickettsiales Symbiont of Amoebae With Ancient Features.</title>
        <authorList>
            <person name="Schulz F."/>
            <person name="Martijn J."/>
            <person name="Wascher F."/>
            <person name="Kostanjsek R."/>
            <person name="Ettema T.J."/>
            <person name="Horn M."/>
        </authorList>
    </citation>
    <scope>NUCLEOTIDE SEQUENCE [LARGE SCALE GENOMIC DNA]</scope>
    <source>
        <strain evidence="6 7">UWC36</strain>
    </source>
</reference>
<sequence length="519" mass="60474">MRKLEMTEISEILYRWVNGVKIKAISRSLGVARNTIRSLIRRGLESGLKVGDDSRKVDEISANIRVERYKVKEKEDWSEQKLIIYEGEIKEWLGEENITIKQIWRLISERGVKISESSVRRYINKRILVRKNATIHITTKAGEEGQVDYGNAGLMVDPKTKKLRKAYIFIMTLSHSRMRYVEYVFKQDERSWIQSHINAFNYYGGVPQRIVLDNLKSGVISADIYDPTINKSYAELERYYGFIADPTKVRQPQHKGKIERSVLIVKQQLLAGRKYKDIEEANEKAKAWCRNIIANQVTRTTGKTPKEIYEKEEKAALKYLPKGVFDIPEWEKAKVHRDHHVVFRGNFYSVPTTYIGNEVWVRGGLRVVEIYCNHKIIKSHIREHEKGKWVTDVEDYPESVKKFIQKTPEKCLEEAESIGLNTLEVIKEVLSDISNQRLRKAQAILRLREHFSADRLEKACKRAYSYKCYSYKNIKNMLEKGMEAKAIEEEFSIAKLNNPQGSYVRSAQEFSTTMEVHHG</sequence>
<feature type="domain" description="Integrase catalytic" evidence="2">
    <location>
        <begin position="136"/>
        <end position="313"/>
    </location>
</feature>
<dbReference type="InterPro" id="IPR001584">
    <property type="entry name" value="Integrase_cat-core"/>
</dbReference>